<protein>
    <submittedName>
        <fullName evidence="3">Helix-turn-helix domain-containing protein</fullName>
    </submittedName>
</protein>
<proteinExistence type="predicted"/>
<dbReference type="Pfam" id="PF13560">
    <property type="entry name" value="HTH_31"/>
    <property type="match status" value="1"/>
</dbReference>
<dbReference type="InterPro" id="IPR001387">
    <property type="entry name" value="Cro/C1-type_HTH"/>
</dbReference>
<accession>A0A6M1LCG8</accession>
<name>A0A6M1LCG8_9ACTN</name>
<dbReference type="Proteomes" id="UP000478148">
    <property type="component" value="Unassembled WGS sequence"/>
</dbReference>
<dbReference type="EMBL" id="SAIY01000011">
    <property type="protein sequence ID" value="NGM15871.1"/>
    <property type="molecule type" value="Genomic_DNA"/>
</dbReference>
<reference evidence="3 4" key="1">
    <citation type="submission" date="2020-02" db="EMBL/GenBank/DDBJ databases">
        <title>Draft Genome Sequence of Verrucosispora sp. Strain CWR15, Isolated from Gulf of Mexico Sponge.</title>
        <authorList>
            <person name="Kennedy S.J."/>
            <person name="Cella E."/>
            <person name="Azarian T."/>
            <person name="Baker B.J."/>
            <person name="Shaw L.N."/>
        </authorList>
    </citation>
    <scope>NUCLEOTIDE SEQUENCE [LARGE SCALE GENOMIC DNA]</scope>
    <source>
        <strain evidence="3 4">CWR15</strain>
    </source>
</reference>
<feature type="region of interest" description="Disordered" evidence="1">
    <location>
        <begin position="84"/>
        <end position="123"/>
    </location>
</feature>
<evidence type="ECO:0000313" key="3">
    <source>
        <dbReference type="EMBL" id="NGM15871.1"/>
    </source>
</evidence>
<dbReference type="SUPFAM" id="SSF47413">
    <property type="entry name" value="lambda repressor-like DNA-binding domains"/>
    <property type="match status" value="1"/>
</dbReference>
<gene>
    <name evidence="3" type="ORF">ENC19_26170</name>
</gene>
<dbReference type="InterPro" id="IPR010982">
    <property type="entry name" value="Lambda_DNA-bd_dom_sf"/>
</dbReference>
<keyword evidence="4" id="KW-1185">Reference proteome</keyword>
<evidence type="ECO:0000256" key="1">
    <source>
        <dbReference type="SAM" id="MobiDB-lite"/>
    </source>
</evidence>
<dbReference type="Gene3D" id="1.10.260.40">
    <property type="entry name" value="lambda repressor-like DNA-binding domains"/>
    <property type="match status" value="1"/>
</dbReference>
<dbReference type="GO" id="GO:0003677">
    <property type="term" value="F:DNA binding"/>
    <property type="evidence" value="ECO:0007669"/>
    <property type="project" value="InterPro"/>
</dbReference>
<dbReference type="SMART" id="SM00530">
    <property type="entry name" value="HTH_XRE"/>
    <property type="match status" value="1"/>
</dbReference>
<comment type="caution">
    <text evidence="3">The sequence shown here is derived from an EMBL/GenBank/DDBJ whole genome shotgun (WGS) entry which is preliminary data.</text>
</comment>
<dbReference type="AlphaFoldDB" id="A0A6M1LCG8"/>
<evidence type="ECO:0000259" key="2">
    <source>
        <dbReference type="SMART" id="SM00530"/>
    </source>
</evidence>
<dbReference type="CDD" id="cd00093">
    <property type="entry name" value="HTH_XRE"/>
    <property type="match status" value="1"/>
</dbReference>
<organism evidence="3 4">
    <name type="scientific">Verrucosispora sioxanthis</name>
    <dbReference type="NCBI Taxonomy" id="2499994"/>
    <lineage>
        <taxon>Bacteria</taxon>
        <taxon>Bacillati</taxon>
        <taxon>Actinomycetota</taxon>
        <taxon>Actinomycetes</taxon>
        <taxon>Micromonosporales</taxon>
        <taxon>Micromonosporaceae</taxon>
        <taxon>Micromonospora</taxon>
    </lineage>
</organism>
<dbReference type="RefSeq" id="WP_164449702.1">
    <property type="nucleotide sequence ID" value="NZ_SAIY01000011.1"/>
</dbReference>
<feature type="domain" description="HTH cro/C1-type" evidence="2">
    <location>
        <begin position="18"/>
        <end position="73"/>
    </location>
</feature>
<sequence length="451" mass="49367">MSSAPQEVREARFALGRKLAALRKAAGYTQSSLAPLTLYGRSTVANVELGRQSVGRDFWVRCDQILDTGGALVADYDRMQARARQVDRSSALRGPPRPPGPDYVDREDVDGRSPLLDRGPDVSRPKGGLLAAVHTLGPAALALDDLDRFHAVARDAHRYLDADLVRYLDNGLARCATDDRVHGPRHALPRVLGIVALVQHSVRDAKPQVRQPLLAVGARAAEFAGWLYRDCGQPSPAEYWRDRASEWAMEAADFAIPGYVLIKKSQSAWDDRDAARMLGLAQAAREGPWRLPARVMAEAVQQQARGLAMLGTGQREVDDMLKEARDFLALAAEDRTSLAAHYDAVLFKVQTAICYGESGRPEQAVEIYESTLTPAVFSARDLAYFSTLKAQTLVAVHRPDDAALAATAAIGAASAAGSARTLRELFRLRCRLRPWQARSAVHEFLRLMDAV</sequence>
<evidence type="ECO:0000313" key="4">
    <source>
        <dbReference type="Proteomes" id="UP000478148"/>
    </source>
</evidence>